<reference evidence="1" key="1">
    <citation type="journal article" date="2015" name="Proc. Natl. Acad. Sci. U.S.A.">
        <title>Networks of energetic and metabolic interactions define dynamics in microbial communities.</title>
        <authorList>
            <person name="Embree M."/>
            <person name="Liu J.K."/>
            <person name="Al-Bassam M.M."/>
            <person name="Zengler K."/>
        </authorList>
    </citation>
    <scope>NUCLEOTIDE SEQUENCE</scope>
</reference>
<evidence type="ECO:0000313" key="1">
    <source>
        <dbReference type="EMBL" id="KUG27239.1"/>
    </source>
</evidence>
<dbReference type="SUPFAM" id="SSF53335">
    <property type="entry name" value="S-adenosyl-L-methionine-dependent methyltransferases"/>
    <property type="match status" value="1"/>
</dbReference>
<protein>
    <recommendedName>
        <fullName evidence="2">Class I SAM-dependent methyltransferase</fullName>
    </recommendedName>
</protein>
<name>A0A0W8G252_9ZZZZ</name>
<evidence type="ECO:0008006" key="2">
    <source>
        <dbReference type="Google" id="ProtNLM"/>
    </source>
</evidence>
<comment type="caution">
    <text evidence="1">The sequence shown here is derived from an EMBL/GenBank/DDBJ whole genome shotgun (WGS) entry which is preliminary data.</text>
</comment>
<accession>A0A0W8G252</accession>
<dbReference type="EMBL" id="LNQE01000347">
    <property type="protein sequence ID" value="KUG27239.1"/>
    <property type="molecule type" value="Genomic_DNA"/>
</dbReference>
<dbReference type="Gene3D" id="3.40.50.150">
    <property type="entry name" value="Vaccinia Virus protein VP39"/>
    <property type="match status" value="1"/>
</dbReference>
<dbReference type="AlphaFoldDB" id="A0A0W8G252"/>
<dbReference type="InterPro" id="IPR029063">
    <property type="entry name" value="SAM-dependent_MTases_sf"/>
</dbReference>
<organism evidence="1">
    <name type="scientific">hydrocarbon metagenome</name>
    <dbReference type="NCBI Taxonomy" id="938273"/>
    <lineage>
        <taxon>unclassified sequences</taxon>
        <taxon>metagenomes</taxon>
        <taxon>ecological metagenomes</taxon>
    </lineage>
</organism>
<dbReference type="Pfam" id="PF13578">
    <property type="entry name" value="Methyltransf_24"/>
    <property type="match status" value="1"/>
</dbReference>
<proteinExistence type="predicted"/>
<sequence length="234" mass="26218">MPSRPGTQGETAMKLIEDPFMPWLRFANAGMLERGNLWCIDHAVANMPDGLPMLEIGAFCGLSTNAIIHFCRKKGRANPLFCADKWLFEGAEAGARIGMSRISHDEYRDFVIDTFRRNVSFFSGDRLPFPIMALSDEFFDLWRAGAEMDDVFGNRAVLGGPLAFAYVDGSHDPGQCRRDFENVHAFLAPGGYVLFDDSGPQSPFGLHPLMLEIGDRDDYELVVENPNSLFRKTR</sequence>
<gene>
    <name evidence="1" type="ORF">ASZ90_002909</name>
</gene>